<protein>
    <submittedName>
        <fullName evidence="1">3508_t:CDS:1</fullName>
    </submittedName>
</protein>
<comment type="caution">
    <text evidence="1">The sequence shown here is derived from an EMBL/GenBank/DDBJ whole genome shotgun (WGS) entry which is preliminary data.</text>
</comment>
<name>A0ACA9N361_9GLOM</name>
<dbReference type="EMBL" id="CAJVPU010011475">
    <property type="protein sequence ID" value="CAG8615033.1"/>
    <property type="molecule type" value="Genomic_DNA"/>
</dbReference>
<proteinExistence type="predicted"/>
<keyword evidence="2" id="KW-1185">Reference proteome</keyword>
<accession>A0ACA9N361</accession>
<gene>
    <name evidence="1" type="ORF">DHETER_LOCUS7790</name>
</gene>
<dbReference type="Proteomes" id="UP000789702">
    <property type="component" value="Unassembled WGS sequence"/>
</dbReference>
<sequence>MEQLSKPFRELSETIVPVIEDQMHKDKLNDKLKNELKTLDDVTRSTSQNFTVREVYMMQKEKERNKKIIKNLENNIDDFIEPIEKEIQELNFCVEVPGKHSSTSKSCSFSKDPMKHLRKRYSTFLYRNPENDNDKPNLTFGEKYVAYQMFQNRTESAFFKHVELTGSFHEDYERILVFASKMVNATMHDVQQAVMKVEVDLYRIIENKNL</sequence>
<evidence type="ECO:0000313" key="2">
    <source>
        <dbReference type="Proteomes" id="UP000789702"/>
    </source>
</evidence>
<reference evidence="1" key="1">
    <citation type="submission" date="2021-06" db="EMBL/GenBank/DDBJ databases">
        <authorList>
            <person name="Kallberg Y."/>
            <person name="Tangrot J."/>
            <person name="Rosling A."/>
        </authorList>
    </citation>
    <scope>NUCLEOTIDE SEQUENCE</scope>
    <source>
        <strain evidence="1">IL203A</strain>
    </source>
</reference>
<organism evidence="1 2">
    <name type="scientific">Dentiscutata heterogama</name>
    <dbReference type="NCBI Taxonomy" id="1316150"/>
    <lineage>
        <taxon>Eukaryota</taxon>
        <taxon>Fungi</taxon>
        <taxon>Fungi incertae sedis</taxon>
        <taxon>Mucoromycota</taxon>
        <taxon>Glomeromycotina</taxon>
        <taxon>Glomeromycetes</taxon>
        <taxon>Diversisporales</taxon>
        <taxon>Gigasporaceae</taxon>
        <taxon>Dentiscutata</taxon>
    </lineage>
</organism>
<evidence type="ECO:0000313" key="1">
    <source>
        <dbReference type="EMBL" id="CAG8615033.1"/>
    </source>
</evidence>